<dbReference type="AlphaFoldDB" id="A0A4Y7JWR2"/>
<sequence>MNREQHAYKSMGVFAIFKEAFKIIVSQNIIYSQITLAVLVPLTILYLSQVYMLYLIQDKTYQYIKTSRLGAYDYGIIISVFINTIIASFFSLFLTSNAVYATTCFYTSRDITFKKVIGVFPKVYKRLYVTLLWCFYMLRVYTMAGVASLWYFLGIKGAQGEGWKQVCLMLIFCLSIPFLTGLVYMTSIWNIATVIAILEEDYGKKALLKSMKLIRGKIRVSCVVFLLLEITLIGILSTFILLVAHECISSVIGTIFAGIVCCSLMTFVVHFSLVTRTVIYFICKAYHNEDIRNINPFPDVSYVSLVTVNDDRRQLSLALV</sequence>
<dbReference type="OMA" id="YHNEDIR"/>
<gene>
    <name evidence="2" type="ORF">C5167_008186</name>
</gene>
<accession>A0A4Y7JWR2</accession>
<feature type="transmembrane region" description="Helical" evidence="1">
    <location>
        <begin position="250"/>
        <end position="274"/>
    </location>
</feature>
<keyword evidence="3" id="KW-1185">Reference proteome</keyword>
<feature type="transmembrane region" description="Helical" evidence="1">
    <location>
        <begin position="127"/>
        <end position="153"/>
    </location>
</feature>
<proteinExistence type="predicted"/>
<dbReference type="PANTHER" id="PTHR33133">
    <property type="entry name" value="OS08G0107100 PROTEIN-RELATED"/>
    <property type="match status" value="1"/>
</dbReference>
<organism evidence="2 3">
    <name type="scientific">Papaver somniferum</name>
    <name type="common">Opium poppy</name>
    <dbReference type="NCBI Taxonomy" id="3469"/>
    <lineage>
        <taxon>Eukaryota</taxon>
        <taxon>Viridiplantae</taxon>
        <taxon>Streptophyta</taxon>
        <taxon>Embryophyta</taxon>
        <taxon>Tracheophyta</taxon>
        <taxon>Spermatophyta</taxon>
        <taxon>Magnoliopsida</taxon>
        <taxon>Ranunculales</taxon>
        <taxon>Papaveraceae</taxon>
        <taxon>Papaveroideae</taxon>
        <taxon>Papaver</taxon>
    </lineage>
</organism>
<reference evidence="2 3" key="1">
    <citation type="journal article" date="2018" name="Science">
        <title>The opium poppy genome and morphinan production.</title>
        <authorList>
            <person name="Guo L."/>
            <person name="Winzer T."/>
            <person name="Yang X."/>
            <person name="Li Y."/>
            <person name="Ning Z."/>
            <person name="He Z."/>
            <person name="Teodor R."/>
            <person name="Lu Y."/>
            <person name="Bowser T.A."/>
            <person name="Graham I.A."/>
            <person name="Ye K."/>
        </authorList>
    </citation>
    <scope>NUCLEOTIDE SEQUENCE [LARGE SCALE GENOMIC DNA]</scope>
    <source>
        <strain evidence="3">cv. HN1</strain>
        <tissue evidence="2">Leaves</tissue>
    </source>
</reference>
<evidence type="ECO:0000313" key="2">
    <source>
        <dbReference type="EMBL" id="RZC64490.1"/>
    </source>
</evidence>
<feature type="transmembrane region" description="Helical" evidence="1">
    <location>
        <begin position="168"/>
        <end position="198"/>
    </location>
</feature>
<feature type="transmembrane region" description="Helical" evidence="1">
    <location>
        <begin position="218"/>
        <end position="244"/>
    </location>
</feature>
<protein>
    <submittedName>
        <fullName evidence="2">Uncharacterized protein</fullName>
    </submittedName>
</protein>
<name>A0A4Y7JWR2_PAPSO</name>
<dbReference type="EMBL" id="CM010720">
    <property type="protein sequence ID" value="RZC64490.1"/>
    <property type="molecule type" value="Genomic_DNA"/>
</dbReference>
<feature type="transmembrane region" description="Helical" evidence="1">
    <location>
        <begin position="76"/>
        <end position="106"/>
    </location>
</feature>
<keyword evidence="1" id="KW-1133">Transmembrane helix</keyword>
<dbReference type="Gramene" id="RZC64490">
    <property type="protein sequence ID" value="RZC64490"/>
    <property type="gene ID" value="C5167_008186"/>
</dbReference>
<feature type="transmembrane region" description="Helical" evidence="1">
    <location>
        <begin position="34"/>
        <end position="56"/>
    </location>
</feature>
<evidence type="ECO:0000256" key="1">
    <source>
        <dbReference type="SAM" id="Phobius"/>
    </source>
</evidence>
<dbReference type="PANTHER" id="PTHR33133:SF5">
    <property type="entry name" value="OS08G0107100 PROTEIN"/>
    <property type="match status" value="1"/>
</dbReference>
<keyword evidence="1" id="KW-0472">Membrane</keyword>
<keyword evidence="1" id="KW-0812">Transmembrane</keyword>
<evidence type="ECO:0000313" key="3">
    <source>
        <dbReference type="Proteomes" id="UP000316621"/>
    </source>
</evidence>
<dbReference type="Proteomes" id="UP000316621">
    <property type="component" value="Chromosome 6"/>
</dbReference>